<feature type="transmembrane region" description="Helical" evidence="5">
    <location>
        <begin position="214"/>
        <end position="236"/>
    </location>
</feature>
<keyword evidence="8" id="KW-1185">Reference proteome</keyword>
<accession>A0A7X1FVB5</accession>
<feature type="transmembrane region" description="Helical" evidence="5">
    <location>
        <begin position="313"/>
        <end position="333"/>
    </location>
</feature>
<organism evidence="7 8">
    <name type="scientific">Novosphingobium flavum</name>
    <dbReference type="NCBI Taxonomy" id="1778672"/>
    <lineage>
        <taxon>Bacteria</taxon>
        <taxon>Pseudomonadati</taxon>
        <taxon>Pseudomonadota</taxon>
        <taxon>Alphaproteobacteria</taxon>
        <taxon>Sphingomonadales</taxon>
        <taxon>Sphingomonadaceae</taxon>
        <taxon>Novosphingobium</taxon>
    </lineage>
</organism>
<dbReference type="Proteomes" id="UP000566813">
    <property type="component" value="Unassembled WGS sequence"/>
</dbReference>
<keyword evidence="4 5" id="KW-0472">Membrane</keyword>
<dbReference type="PANTHER" id="PTHR11662">
    <property type="entry name" value="SOLUTE CARRIER FAMILY 17"/>
    <property type="match status" value="1"/>
</dbReference>
<dbReference type="InterPro" id="IPR011701">
    <property type="entry name" value="MFS"/>
</dbReference>
<feature type="transmembrane region" description="Helical" evidence="5">
    <location>
        <begin position="345"/>
        <end position="367"/>
    </location>
</feature>
<keyword evidence="3 5" id="KW-1133">Transmembrane helix</keyword>
<feature type="domain" description="Major facilitator superfamily (MFS) profile" evidence="6">
    <location>
        <begin position="8"/>
        <end position="404"/>
    </location>
</feature>
<feature type="transmembrane region" description="Helical" evidence="5">
    <location>
        <begin position="134"/>
        <end position="158"/>
    </location>
</feature>
<dbReference type="Pfam" id="PF07690">
    <property type="entry name" value="MFS_1"/>
    <property type="match status" value="1"/>
</dbReference>
<evidence type="ECO:0000256" key="2">
    <source>
        <dbReference type="ARBA" id="ARBA00022692"/>
    </source>
</evidence>
<dbReference type="Gene3D" id="1.20.1250.20">
    <property type="entry name" value="MFS general substrate transporter like domains"/>
    <property type="match status" value="2"/>
</dbReference>
<name>A0A7X1FVB5_9SPHN</name>
<dbReference type="InterPro" id="IPR050382">
    <property type="entry name" value="MFS_Na/Anion_cotransporter"/>
</dbReference>
<dbReference type="PANTHER" id="PTHR11662:SF399">
    <property type="entry name" value="FI19708P1-RELATED"/>
    <property type="match status" value="1"/>
</dbReference>
<feature type="transmembrane region" description="Helical" evidence="5">
    <location>
        <begin position="256"/>
        <end position="277"/>
    </location>
</feature>
<feature type="transmembrane region" description="Helical" evidence="5">
    <location>
        <begin position="75"/>
        <end position="99"/>
    </location>
</feature>
<evidence type="ECO:0000313" key="8">
    <source>
        <dbReference type="Proteomes" id="UP000566813"/>
    </source>
</evidence>
<feature type="transmembrane region" description="Helical" evidence="5">
    <location>
        <begin position="379"/>
        <end position="399"/>
    </location>
</feature>
<evidence type="ECO:0000256" key="1">
    <source>
        <dbReference type="ARBA" id="ARBA00004141"/>
    </source>
</evidence>
<sequence length="413" mass="44483">MTSRQWGVMLLLALGVMIAYADRTSIAAAIANKPFIEHFRMTGVHRGLLGSALFWSYAAAQIPAGWVVDRFGVKVPYAICFGLWCVATALSGVMTVFIGLFLMRALVGAAEAIVMPASYRWFRHNIPERHTGLAIGIFAFGNKVGTAIATPLAAWIIVNWEWQAMFAITGLAGLVWLVPWLALVKNDFPRGGQLAEAKRRAATVPFRNIITSPVVWGGIVVNFCYSYFIFYCMTWMPSYLVEQRGLSLEQSGLYTFFSFAGIAIVAVAAGWWADRLIERGADAVRTRKAFVLAGFLGAATVLFGAYTQDLGWALFWNIASLSFLGLASANNLALTKVTLIPPPAIGLVVGVQHVAAGLSGGLAASLSGWLLHVSGSYDLPIQVIVVFLAVGAASCMILLRPEWSPKVESAAAG</sequence>
<evidence type="ECO:0000313" key="7">
    <source>
        <dbReference type="EMBL" id="MBC2667027.1"/>
    </source>
</evidence>
<comment type="caution">
    <text evidence="7">The sequence shown here is derived from an EMBL/GenBank/DDBJ whole genome shotgun (WGS) entry which is preliminary data.</text>
</comment>
<dbReference type="InterPro" id="IPR020846">
    <property type="entry name" value="MFS_dom"/>
</dbReference>
<dbReference type="PROSITE" id="PS50850">
    <property type="entry name" value="MFS"/>
    <property type="match status" value="1"/>
</dbReference>
<dbReference type="EMBL" id="JACLAW010000014">
    <property type="protein sequence ID" value="MBC2667027.1"/>
    <property type="molecule type" value="Genomic_DNA"/>
</dbReference>
<dbReference type="GO" id="GO:0022857">
    <property type="term" value="F:transmembrane transporter activity"/>
    <property type="evidence" value="ECO:0007669"/>
    <property type="project" value="InterPro"/>
</dbReference>
<dbReference type="SUPFAM" id="SSF103473">
    <property type="entry name" value="MFS general substrate transporter"/>
    <property type="match status" value="1"/>
</dbReference>
<dbReference type="GO" id="GO:0016020">
    <property type="term" value="C:membrane"/>
    <property type="evidence" value="ECO:0007669"/>
    <property type="project" value="UniProtKB-SubCell"/>
</dbReference>
<protein>
    <submittedName>
        <fullName evidence="7">MFS transporter</fullName>
    </submittedName>
</protein>
<feature type="transmembrane region" description="Helical" evidence="5">
    <location>
        <begin position="164"/>
        <end position="184"/>
    </location>
</feature>
<feature type="transmembrane region" description="Helical" evidence="5">
    <location>
        <begin position="47"/>
        <end position="68"/>
    </location>
</feature>
<reference evidence="7 8" key="1">
    <citation type="submission" date="2020-08" db="EMBL/GenBank/DDBJ databases">
        <title>The genome sequence of type strain Novosphingobium flavum NBRC 111647.</title>
        <authorList>
            <person name="Liu Y."/>
        </authorList>
    </citation>
    <scope>NUCLEOTIDE SEQUENCE [LARGE SCALE GENOMIC DNA]</scope>
    <source>
        <strain evidence="7 8">NBRC 111647</strain>
    </source>
</reference>
<comment type="subcellular location">
    <subcellularLocation>
        <location evidence="1">Membrane</location>
        <topology evidence="1">Multi-pass membrane protein</topology>
    </subcellularLocation>
</comment>
<dbReference type="AlphaFoldDB" id="A0A7X1FVB5"/>
<proteinExistence type="predicted"/>
<gene>
    <name evidence="7" type="ORF">H7F51_16030</name>
</gene>
<feature type="transmembrane region" description="Helical" evidence="5">
    <location>
        <begin position="289"/>
        <end position="307"/>
    </location>
</feature>
<feature type="transmembrane region" description="Helical" evidence="5">
    <location>
        <begin position="105"/>
        <end position="122"/>
    </location>
</feature>
<evidence type="ECO:0000256" key="3">
    <source>
        <dbReference type="ARBA" id="ARBA00022989"/>
    </source>
</evidence>
<evidence type="ECO:0000256" key="5">
    <source>
        <dbReference type="SAM" id="Phobius"/>
    </source>
</evidence>
<evidence type="ECO:0000259" key="6">
    <source>
        <dbReference type="PROSITE" id="PS50850"/>
    </source>
</evidence>
<evidence type="ECO:0000256" key="4">
    <source>
        <dbReference type="ARBA" id="ARBA00023136"/>
    </source>
</evidence>
<dbReference type="InterPro" id="IPR036259">
    <property type="entry name" value="MFS_trans_sf"/>
</dbReference>
<keyword evidence="2 5" id="KW-0812">Transmembrane</keyword>